<keyword evidence="1" id="KW-1133">Transmembrane helix</keyword>
<proteinExistence type="predicted"/>
<dbReference type="EMBL" id="JYDT01000209">
    <property type="protein sequence ID" value="KRY81714.1"/>
    <property type="molecule type" value="Genomic_DNA"/>
</dbReference>
<gene>
    <name evidence="2" type="ORF">T4D_14006</name>
</gene>
<feature type="transmembrane region" description="Helical" evidence="1">
    <location>
        <begin position="6"/>
        <end position="32"/>
    </location>
</feature>
<accession>A0A0V1F7H7</accession>
<name>A0A0V1F7H7_TRIPS</name>
<sequence>MYWQHITAALFILVAYALGFWLIVLATVNFYIAYLLSIPVISGSYDIYFDVLRIVVGKYLLNNVFRTTSQFQCMNETCWLGDLLVEANVLIVIKSQNYVAPSGARFIRDI</sequence>
<comment type="caution">
    <text evidence="2">The sequence shown here is derived from an EMBL/GenBank/DDBJ whole genome shotgun (WGS) entry which is preliminary data.</text>
</comment>
<dbReference type="Proteomes" id="UP000054995">
    <property type="component" value="Unassembled WGS sequence"/>
</dbReference>
<reference evidence="2 3" key="1">
    <citation type="submission" date="2015-01" db="EMBL/GenBank/DDBJ databases">
        <title>Evolution of Trichinella species and genotypes.</title>
        <authorList>
            <person name="Korhonen P.K."/>
            <person name="Edoardo P."/>
            <person name="Giuseppe L.R."/>
            <person name="Gasser R.B."/>
        </authorList>
    </citation>
    <scope>NUCLEOTIDE SEQUENCE [LARGE SCALE GENOMIC DNA]</scope>
    <source>
        <strain evidence="2">ISS470</strain>
    </source>
</reference>
<keyword evidence="1" id="KW-0812">Transmembrane</keyword>
<keyword evidence="3" id="KW-1185">Reference proteome</keyword>
<evidence type="ECO:0000313" key="2">
    <source>
        <dbReference type="EMBL" id="KRY81714.1"/>
    </source>
</evidence>
<organism evidence="2 3">
    <name type="scientific">Trichinella pseudospiralis</name>
    <name type="common">Parasitic roundworm</name>
    <dbReference type="NCBI Taxonomy" id="6337"/>
    <lineage>
        <taxon>Eukaryota</taxon>
        <taxon>Metazoa</taxon>
        <taxon>Ecdysozoa</taxon>
        <taxon>Nematoda</taxon>
        <taxon>Enoplea</taxon>
        <taxon>Dorylaimia</taxon>
        <taxon>Trichinellida</taxon>
        <taxon>Trichinellidae</taxon>
        <taxon>Trichinella</taxon>
    </lineage>
</organism>
<protein>
    <submittedName>
        <fullName evidence="2">Uncharacterized protein</fullName>
    </submittedName>
</protein>
<evidence type="ECO:0000313" key="3">
    <source>
        <dbReference type="Proteomes" id="UP000054995"/>
    </source>
</evidence>
<evidence type="ECO:0000256" key="1">
    <source>
        <dbReference type="SAM" id="Phobius"/>
    </source>
</evidence>
<dbReference type="AlphaFoldDB" id="A0A0V1F7H7"/>
<keyword evidence="1" id="KW-0472">Membrane</keyword>